<keyword evidence="4" id="KW-1185">Reference proteome</keyword>
<evidence type="ECO:0000256" key="2">
    <source>
        <dbReference type="ARBA" id="ARBA00022803"/>
    </source>
</evidence>
<dbReference type="Pfam" id="PF13759">
    <property type="entry name" value="2OG-FeII_Oxy_5"/>
    <property type="match status" value="1"/>
</dbReference>
<name>A0A9J7AYM7_9PROT</name>
<protein>
    <submittedName>
        <fullName evidence="3">2OG-Fe(II) oxygenase</fullName>
    </submittedName>
</protein>
<sequence>MQLSEALSLAIQHQNAGRTAAAAEIYDRILEVAPENPPAATLRARIHLKEGRLDEADRLTETATRAAPDFMQAWNARGDVLDARKEPEAANAAWRRSLVTGPENTGPFVGLGNQFQLDKEYGAAEQAYRRALAGQPGNVPAANNLAQALLIEGDAERALAATDRVLARDPNHVRATAYRSVALEELGRYDEVDRLIAHGSATRPIRFPVPGGYRDHVGFNAALSEEIRNHPNISGNLDPLRRAIRGGAFVPQLFDQKGPAIAAFEQMLAAGLNDYIAGLSRDPSHPFFARIPDGYAVNIWANILGDEGHQSAHIHNAGWLSGTYYAAVPETVRPDDPERAGWLEFNRPGYGIPYRGTRKLEAICPELGMAVVFPSYVWHSTIPFRGGGERISIAFDLHIDG</sequence>
<dbReference type="Gene3D" id="2.60.120.620">
    <property type="entry name" value="q2cbj1_9rhob like domain"/>
    <property type="match status" value="1"/>
</dbReference>
<dbReference type="RefSeq" id="WP_257770811.1">
    <property type="nucleotide sequence ID" value="NZ_CP102480.1"/>
</dbReference>
<dbReference type="InterPro" id="IPR051012">
    <property type="entry name" value="CellSynth/LPSAsmb/PSIAsmb"/>
</dbReference>
<evidence type="ECO:0000313" key="3">
    <source>
        <dbReference type="EMBL" id="UUX51372.1"/>
    </source>
</evidence>
<dbReference type="KEGG" id="naci:NUH88_06665"/>
<dbReference type="EMBL" id="CP102480">
    <property type="protein sequence ID" value="UUX51372.1"/>
    <property type="molecule type" value="Genomic_DNA"/>
</dbReference>
<dbReference type="InterPro" id="IPR012668">
    <property type="entry name" value="CHP02466"/>
</dbReference>
<organism evidence="3 4">
    <name type="scientific">Nisaea acidiphila</name>
    <dbReference type="NCBI Taxonomy" id="1862145"/>
    <lineage>
        <taxon>Bacteria</taxon>
        <taxon>Pseudomonadati</taxon>
        <taxon>Pseudomonadota</taxon>
        <taxon>Alphaproteobacteria</taxon>
        <taxon>Rhodospirillales</taxon>
        <taxon>Thalassobaculaceae</taxon>
        <taxon>Nisaea</taxon>
    </lineage>
</organism>
<dbReference type="Pfam" id="PF14559">
    <property type="entry name" value="TPR_19"/>
    <property type="match status" value="2"/>
</dbReference>
<dbReference type="SMART" id="SM00028">
    <property type="entry name" value="TPR"/>
    <property type="match status" value="5"/>
</dbReference>
<dbReference type="InterPro" id="IPR019734">
    <property type="entry name" value="TPR_rpt"/>
</dbReference>
<gene>
    <name evidence="3" type="ORF">NUH88_06665</name>
</gene>
<proteinExistence type="predicted"/>
<dbReference type="Proteomes" id="UP001060336">
    <property type="component" value="Chromosome"/>
</dbReference>
<accession>A0A9J7AYM7</accession>
<dbReference type="InterPro" id="IPR011990">
    <property type="entry name" value="TPR-like_helical_dom_sf"/>
</dbReference>
<evidence type="ECO:0000313" key="4">
    <source>
        <dbReference type="Proteomes" id="UP001060336"/>
    </source>
</evidence>
<reference evidence="3" key="1">
    <citation type="submission" date="2022-08" db="EMBL/GenBank/DDBJ databases">
        <title>Nisaea acidiphila sp. nov., isolated from a marine algal debris and emended description of the genus Nisaea Urios et al. 2008.</title>
        <authorList>
            <person name="Kwon K."/>
        </authorList>
    </citation>
    <scope>NUCLEOTIDE SEQUENCE</scope>
    <source>
        <strain evidence="3">MEBiC11861</strain>
    </source>
</reference>
<dbReference type="AlphaFoldDB" id="A0A9J7AYM7"/>
<keyword evidence="1" id="KW-0677">Repeat</keyword>
<evidence type="ECO:0000256" key="1">
    <source>
        <dbReference type="ARBA" id="ARBA00022737"/>
    </source>
</evidence>
<keyword evidence="2" id="KW-0802">TPR repeat</keyword>
<dbReference type="SUPFAM" id="SSF48452">
    <property type="entry name" value="TPR-like"/>
    <property type="match status" value="1"/>
</dbReference>
<dbReference type="Gene3D" id="1.25.40.10">
    <property type="entry name" value="Tetratricopeptide repeat domain"/>
    <property type="match status" value="2"/>
</dbReference>
<dbReference type="PANTHER" id="PTHR45586">
    <property type="entry name" value="TPR REPEAT-CONTAINING PROTEIN PA4667"/>
    <property type="match status" value="1"/>
</dbReference>
<dbReference type="PANTHER" id="PTHR45586:SF1">
    <property type="entry name" value="LIPOPOLYSACCHARIDE ASSEMBLY PROTEIN B"/>
    <property type="match status" value="1"/>
</dbReference>